<accession>A0A6P6AHI9</accession>
<dbReference type="KEGG" id="dzi:111309581"/>
<dbReference type="RefSeq" id="XP_022764334.1">
    <property type="nucleotide sequence ID" value="XM_022908599.1"/>
</dbReference>
<gene>
    <name evidence="2" type="primary">LOC111309581</name>
</gene>
<protein>
    <submittedName>
        <fullName evidence="2">Uncharacterized protein LOC111309581</fullName>
    </submittedName>
</protein>
<organism evidence="1 2">
    <name type="scientific">Durio zibethinus</name>
    <name type="common">Durian</name>
    <dbReference type="NCBI Taxonomy" id="66656"/>
    <lineage>
        <taxon>Eukaryota</taxon>
        <taxon>Viridiplantae</taxon>
        <taxon>Streptophyta</taxon>
        <taxon>Embryophyta</taxon>
        <taxon>Tracheophyta</taxon>
        <taxon>Spermatophyta</taxon>
        <taxon>Magnoliopsida</taxon>
        <taxon>eudicotyledons</taxon>
        <taxon>Gunneridae</taxon>
        <taxon>Pentapetalae</taxon>
        <taxon>rosids</taxon>
        <taxon>malvids</taxon>
        <taxon>Malvales</taxon>
        <taxon>Malvaceae</taxon>
        <taxon>Helicteroideae</taxon>
        <taxon>Durio</taxon>
    </lineage>
</organism>
<keyword evidence="1" id="KW-1185">Reference proteome</keyword>
<reference evidence="2" key="1">
    <citation type="submission" date="2025-08" db="UniProtKB">
        <authorList>
            <consortium name="RefSeq"/>
        </authorList>
    </citation>
    <scope>IDENTIFICATION</scope>
    <source>
        <tissue evidence="2">Fruit stalk</tissue>
    </source>
</reference>
<dbReference type="GeneID" id="111309581"/>
<evidence type="ECO:0000313" key="2">
    <source>
        <dbReference type="RefSeq" id="XP_022764334.1"/>
    </source>
</evidence>
<dbReference type="Proteomes" id="UP000515121">
    <property type="component" value="Unplaced"/>
</dbReference>
<sequence>MGMLGEFGIRTKKFQTNGLQLTDRKGEREKAFRCSSIDEALSLSSRARCNKG</sequence>
<evidence type="ECO:0000313" key="1">
    <source>
        <dbReference type="Proteomes" id="UP000515121"/>
    </source>
</evidence>
<dbReference type="OrthoDB" id="1041813at2759"/>
<name>A0A6P6AHI9_DURZI</name>
<dbReference type="AlphaFoldDB" id="A0A6P6AHI9"/>
<proteinExistence type="predicted"/>